<accession>A0A2P2KL45</accession>
<protein>
    <submittedName>
        <fullName evidence="1">Putative ADP-ribosylation factor GTPase-activating protein AGD6</fullName>
    </submittedName>
</protein>
<sequence>MYAAKYIAWKMALCCHCIFLLLKLRRGQTGII</sequence>
<evidence type="ECO:0000313" key="1">
    <source>
        <dbReference type="EMBL" id="MBX06429.1"/>
    </source>
</evidence>
<name>A0A2P2KL45_RHIMU</name>
<dbReference type="EMBL" id="GGEC01025945">
    <property type="protein sequence ID" value="MBX06429.1"/>
    <property type="molecule type" value="Transcribed_RNA"/>
</dbReference>
<dbReference type="AlphaFoldDB" id="A0A2P2KL45"/>
<proteinExistence type="predicted"/>
<organism evidence="1">
    <name type="scientific">Rhizophora mucronata</name>
    <name type="common">Asiatic mangrove</name>
    <dbReference type="NCBI Taxonomy" id="61149"/>
    <lineage>
        <taxon>Eukaryota</taxon>
        <taxon>Viridiplantae</taxon>
        <taxon>Streptophyta</taxon>
        <taxon>Embryophyta</taxon>
        <taxon>Tracheophyta</taxon>
        <taxon>Spermatophyta</taxon>
        <taxon>Magnoliopsida</taxon>
        <taxon>eudicotyledons</taxon>
        <taxon>Gunneridae</taxon>
        <taxon>Pentapetalae</taxon>
        <taxon>rosids</taxon>
        <taxon>fabids</taxon>
        <taxon>Malpighiales</taxon>
        <taxon>Rhizophoraceae</taxon>
        <taxon>Rhizophora</taxon>
    </lineage>
</organism>
<reference evidence="1" key="1">
    <citation type="submission" date="2018-02" db="EMBL/GenBank/DDBJ databases">
        <title>Rhizophora mucronata_Transcriptome.</title>
        <authorList>
            <person name="Meera S.P."/>
            <person name="Sreeshan A."/>
            <person name="Augustine A."/>
        </authorList>
    </citation>
    <scope>NUCLEOTIDE SEQUENCE</scope>
    <source>
        <tissue evidence="1">Leaf</tissue>
    </source>
</reference>